<feature type="compositionally biased region" description="Pro residues" evidence="10">
    <location>
        <begin position="102"/>
        <end position="112"/>
    </location>
</feature>
<feature type="transmembrane region" description="Helical" evidence="9">
    <location>
        <begin position="398"/>
        <end position="420"/>
    </location>
</feature>
<dbReference type="EMBL" id="BRXX01000576">
    <property type="protein sequence ID" value="GMH47521.1"/>
    <property type="molecule type" value="Genomic_DNA"/>
</dbReference>
<proteinExistence type="inferred from homology"/>
<feature type="compositionally biased region" description="Pro residues" evidence="10">
    <location>
        <begin position="121"/>
        <end position="132"/>
    </location>
</feature>
<reference evidence="12" key="1">
    <citation type="journal article" date="2023" name="Commun. Biol.">
        <title>Genome analysis of Parmales, the sister group of diatoms, reveals the evolutionary specialization of diatoms from phago-mixotrophs to photoautotrophs.</title>
        <authorList>
            <person name="Ban H."/>
            <person name="Sato S."/>
            <person name="Yoshikawa S."/>
            <person name="Yamada K."/>
            <person name="Nakamura Y."/>
            <person name="Ichinomiya M."/>
            <person name="Sato N."/>
            <person name="Blanc-Mathieu R."/>
            <person name="Endo H."/>
            <person name="Kuwata A."/>
            <person name="Ogata H."/>
        </authorList>
    </citation>
    <scope>NUCLEOTIDE SEQUENCE [LARGE SCALE GENOMIC DNA]</scope>
    <source>
        <strain evidence="12">NIES 3699</strain>
    </source>
</reference>
<gene>
    <name evidence="11" type="ORF">TrVE_jg4880</name>
</gene>
<dbReference type="GO" id="GO:0005743">
    <property type="term" value="C:mitochondrial inner membrane"/>
    <property type="evidence" value="ECO:0007669"/>
    <property type="project" value="UniProtKB-SubCell"/>
</dbReference>
<keyword evidence="4 9" id="KW-0460">Magnesium</keyword>
<keyword evidence="5" id="KW-0809">Transit peptide</keyword>
<dbReference type="PANTHER" id="PTHR13890:SF0">
    <property type="entry name" value="MAGNESIUM TRANSPORTER MRS2 HOMOLOG, MITOCHONDRIAL"/>
    <property type="match status" value="1"/>
</dbReference>
<name>A0A9W6Z862_9STRA</name>
<comment type="subcellular location">
    <subcellularLocation>
        <location evidence="1">Membrane</location>
        <topology evidence="1">Multi-pass membrane protein</topology>
    </subcellularLocation>
    <subcellularLocation>
        <location evidence="9">Mitochondrion inner membrane</location>
        <topology evidence="9">Multi-pass membrane protein</topology>
    </subcellularLocation>
</comment>
<keyword evidence="2 9" id="KW-0813">Transport</keyword>
<keyword evidence="3 9" id="KW-0812">Transmembrane</keyword>
<feature type="region of interest" description="Disordered" evidence="10">
    <location>
        <begin position="208"/>
        <end position="229"/>
    </location>
</feature>
<evidence type="ECO:0000313" key="11">
    <source>
        <dbReference type="EMBL" id="GMH47521.1"/>
    </source>
</evidence>
<protein>
    <recommendedName>
        <fullName evidence="9">Magnesium transporter</fullName>
    </recommendedName>
</protein>
<evidence type="ECO:0000313" key="12">
    <source>
        <dbReference type="Proteomes" id="UP001165160"/>
    </source>
</evidence>
<evidence type="ECO:0000256" key="1">
    <source>
        <dbReference type="ARBA" id="ARBA00004141"/>
    </source>
</evidence>
<keyword evidence="9" id="KW-0999">Mitochondrion inner membrane</keyword>
<keyword evidence="12" id="KW-1185">Reference proteome</keyword>
<feature type="region of interest" description="Disordered" evidence="10">
    <location>
        <begin position="82"/>
        <end position="143"/>
    </location>
</feature>
<feature type="compositionally biased region" description="Low complexity" evidence="10">
    <location>
        <begin position="1"/>
        <end position="28"/>
    </location>
</feature>
<dbReference type="CDD" id="cd12823">
    <property type="entry name" value="Mrs2_Mfm1p-like"/>
    <property type="match status" value="1"/>
</dbReference>
<keyword evidence="6 9" id="KW-1133">Transmembrane helix</keyword>
<evidence type="ECO:0000256" key="10">
    <source>
        <dbReference type="SAM" id="MobiDB-lite"/>
    </source>
</evidence>
<organism evidence="11 12">
    <name type="scientific">Triparma verrucosa</name>
    <dbReference type="NCBI Taxonomy" id="1606542"/>
    <lineage>
        <taxon>Eukaryota</taxon>
        <taxon>Sar</taxon>
        <taxon>Stramenopiles</taxon>
        <taxon>Ochrophyta</taxon>
        <taxon>Bolidophyceae</taxon>
        <taxon>Parmales</taxon>
        <taxon>Triparmaceae</taxon>
        <taxon>Triparma</taxon>
    </lineage>
</organism>
<dbReference type="Gene3D" id="2.40.128.330">
    <property type="match status" value="1"/>
</dbReference>
<evidence type="ECO:0000256" key="4">
    <source>
        <dbReference type="ARBA" id="ARBA00022842"/>
    </source>
</evidence>
<evidence type="ECO:0000256" key="9">
    <source>
        <dbReference type="RuleBase" id="RU366042"/>
    </source>
</evidence>
<keyword evidence="8 9" id="KW-0472">Membrane</keyword>
<comment type="caution">
    <text evidence="11">The sequence shown here is derived from an EMBL/GenBank/DDBJ whole genome shotgun (WGS) entry which is preliminary data.</text>
</comment>
<dbReference type="Pfam" id="PF22099">
    <property type="entry name" value="MRS2-like"/>
    <property type="match status" value="1"/>
</dbReference>
<evidence type="ECO:0000256" key="7">
    <source>
        <dbReference type="ARBA" id="ARBA00023065"/>
    </source>
</evidence>
<evidence type="ECO:0000256" key="6">
    <source>
        <dbReference type="ARBA" id="ARBA00022989"/>
    </source>
</evidence>
<dbReference type="PANTHER" id="PTHR13890">
    <property type="entry name" value="RNA SPLICING PROTEIN MRS2, MITOCHONDRIAL"/>
    <property type="match status" value="1"/>
</dbReference>
<keyword evidence="9" id="KW-0496">Mitochondrion</keyword>
<dbReference type="AlphaFoldDB" id="A0A9W6Z862"/>
<evidence type="ECO:0000256" key="3">
    <source>
        <dbReference type="ARBA" id="ARBA00022692"/>
    </source>
</evidence>
<evidence type="ECO:0000256" key="5">
    <source>
        <dbReference type="ARBA" id="ARBA00022946"/>
    </source>
</evidence>
<dbReference type="Gene3D" id="1.20.58.340">
    <property type="entry name" value="Magnesium transport protein CorA, transmembrane region"/>
    <property type="match status" value="1"/>
</dbReference>
<comment type="similarity">
    <text evidence="9">Belongs to the CorA metal ion transporter (MIT) (TC 1.A.35) family.</text>
</comment>
<feature type="region of interest" description="Disordered" evidence="10">
    <location>
        <begin position="1"/>
        <end position="32"/>
    </location>
</feature>
<feature type="transmembrane region" description="Helical" evidence="9">
    <location>
        <begin position="440"/>
        <end position="460"/>
    </location>
</feature>
<sequence length="465" mass="51040">MKLVNKNKNNRQSRNSNINSTSNQRNSIPDNHRKSLLSDRLSHIVVFELLAANSNSSNPPPPGTLRNMRLRDLYSYILEKIKKPHPAAEGSNPTSKTSKSPTRPPPPVPPSPSLFSLPLTSFPPAPVPPSPPHQLLGGPLHPRDMRRMVTPFSATNPPNLIIRRHVMLLNFDPLRAIVLKDRLLLLVPDGADSILSNLEKSVRGGLAGKEDEVFGGPSEANYQNDELSNREDDDSEVAFELVCLDSVLQAACVILQSDFVVLSKQVNETMEELRGSTTGKRKKRSMARSQEGLRVLKNEISILESRVGGFQAALDAVLDEDEDLALMNLSRLVSDPGRFVQPVSREVLEEEGDEPELILEAYSQQSLNTVNSLNLLKSQVAATEQLVLMSLDRVRNRLLAYNTILSLIAVCVGTASLVGSFFGMNLVNHLEQGETAWENVVIWTCVGVGTVGAAVGFGFYKMGVM</sequence>
<evidence type="ECO:0000256" key="8">
    <source>
        <dbReference type="ARBA" id="ARBA00023136"/>
    </source>
</evidence>
<dbReference type="InterPro" id="IPR039204">
    <property type="entry name" value="MRS2-like"/>
</dbReference>
<keyword evidence="7 9" id="KW-0406">Ion transport</keyword>
<evidence type="ECO:0000256" key="2">
    <source>
        <dbReference type="ARBA" id="ARBA00022448"/>
    </source>
</evidence>
<accession>A0A9W6Z862</accession>
<dbReference type="GO" id="GO:0015095">
    <property type="term" value="F:magnesium ion transmembrane transporter activity"/>
    <property type="evidence" value="ECO:0007669"/>
    <property type="project" value="TreeGrafter"/>
</dbReference>
<dbReference type="Proteomes" id="UP001165160">
    <property type="component" value="Unassembled WGS sequence"/>
</dbReference>